<evidence type="ECO:0000313" key="2">
    <source>
        <dbReference type="Proteomes" id="UP000634136"/>
    </source>
</evidence>
<comment type="caution">
    <text evidence="1">The sequence shown here is derived from an EMBL/GenBank/DDBJ whole genome shotgun (WGS) entry which is preliminary data.</text>
</comment>
<dbReference type="EMBL" id="JAAIUW010000009">
    <property type="protein sequence ID" value="KAF7815163.1"/>
    <property type="molecule type" value="Genomic_DNA"/>
</dbReference>
<name>A0A834WBI6_9FABA</name>
<sequence length="69" mass="7930">MVGTMKGSMAFWYSGSGRRYETSKEKGKVFMGMRGTTDMADIFRVMGTSWLRRWQMILGHRGLPFLAQC</sequence>
<organism evidence="1 2">
    <name type="scientific">Senna tora</name>
    <dbReference type="NCBI Taxonomy" id="362788"/>
    <lineage>
        <taxon>Eukaryota</taxon>
        <taxon>Viridiplantae</taxon>
        <taxon>Streptophyta</taxon>
        <taxon>Embryophyta</taxon>
        <taxon>Tracheophyta</taxon>
        <taxon>Spermatophyta</taxon>
        <taxon>Magnoliopsida</taxon>
        <taxon>eudicotyledons</taxon>
        <taxon>Gunneridae</taxon>
        <taxon>Pentapetalae</taxon>
        <taxon>rosids</taxon>
        <taxon>fabids</taxon>
        <taxon>Fabales</taxon>
        <taxon>Fabaceae</taxon>
        <taxon>Caesalpinioideae</taxon>
        <taxon>Cassia clade</taxon>
        <taxon>Senna</taxon>
    </lineage>
</organism>
<dbReference type="Proteomes" id="UP000634136">
    <property type="component" value="Unassembled WGS sequence"/>
</dbReference>
<evidence type="ECO:0000313" key="1">
    <source>
        <dbReference type="EMBL" id="KAF7815163.1"/>
    </source>
</evidence>
<protein>
    <submittedName>
        <fullName evidence="1">Uncharacterized protein</fullName>
    </submittedName>
</protein>
<reference evidence="1" key="1">
    <citation type="submission" date="2020-09" db="EMBL/GenBank/DDBJ databases">
        <title>Genome-Enabled Discovery of Anthraquinone Biosynthesis in Senna tora.</title>
        <authorList>
            <person name="Kang S.-H."/>
            <person name="Pandey R.P."/>
            <person name="Lee C.-M."/>
            <person name="Sim J.-S."/>
            <person name="Jeong J.-T."/>
            <person name="Choi B.-S."/>
            <person name="Jung M."/>
            <person name="Ginzburg D."/>
            <person name="Zhao K."/>
            <person name="Won S.Y."/>
            <person name="Oh T.-J."/>
            <person name="Yu Y."/>
            <person name="Kim N.-H."/>
            <person name="Lee O.R."/>
            <person name="Lee T.-H."/>
            <person name="Bashyal P."/>
            <person name="Kim T.-S."/>
            <person name="Lee W.-H."/>
            <person name="Kawkins C."/>
            <person name="Kim C.-K."/>
            <person name="Kim J.S."/>
            <person name="Ahn B.O."/>
            <person name="Rhee S.Y."/>
            <person name="Sohng J.K."/>
        </authorList>
    </citation>
    <scope>NUCLEOTIDE SEQUENCE</scope>
    <source>
        <tissue evidence="1">Leaf</tissue>
    </source>
</reference>
<dbReference type="AlphaFoldDB" id="A0A834WBI6"/>
<gene>
    <name evidence="1" type="ORF">G2W53_029132</name>
</gene>
<keyword evidence="2" id="KW-1185">Reference proteome</keyword>
<proteinExistence type="predicted"/>
<accession>A0A834WBI6</accession>